<evidence type="ECO:0000256" key="3">
    <source>
        <dbReference type="SAM" id="Phobius"/>
    </source>
</evidence>
<evidence type="ECO:0000313" key="5">
    <source>
        <dbReference type="EMBL" id="KFU76181.1"/>
    </source>
</evidence>
<gene>
    <name evidence="5" type="ORF">BB31_37625</name>
</gene>
<dbReference type="InterPro" id="IPR002130">
    <property type="entry name" value="Cyclophilin-type_PPIase_dom"/>
</dbReference>
<dbReference type="EMBL" id="JFBM01000048">
    <property type="protein sequence ID" value="KFU76181.1"/>
    <property type="molecule type" value="Genomic_DNA"/>
</dbReference>
<feature type="region of interest" description="Disordered" evidence="2">
    <location>
        <begin position="86"/>
        <end position="166"/>
    </location>
</feature>
<dbReference type="Proteomes" id="UP000256220">
    <property type="component" value="Unassembled WGS sequence"/>
</dbReference>
<protein>
    <submittedName>
        <fullName evidence="5">Peptidylprolyl isomerase</fullName>
    </submittedName>
</protein>
<evidence type="ECO:0000259" key="4">
    <source>
        <dbReference type="PROSITE" id="PS50072"/>
    </source>
</evidence>
<dbReference type="GO" id="GO:0003755">
    <property type="term" value="F:peptidyl-prolyl cis-trans isomerase activity"/>
    <property type="evidence" value="ECO:0007669"/>
    <property type="project" value="InterPro"/>
</dbReference>
<keyword evidence="3" id="KW-1133">Transmembrane helix</keyword>
<keyword evidence="3" id="KW-0812">Transmembrane</keyword>
<comment type="caution">
    <text evidence="5">The sequence shown here is derived from an EMBL/GenBank/DDBJ whole genome shotgun (WGS) entry which is preliminary data.</text>
</comment>
<dbReference type="Pfam" id="PF00160">
    <property type="entry name" value="Pro_isomerase"/>
    <property type="match status" value="1"/>
</dbReference>
<proteinExistence type="predicted"/>
<dbReference type="RefSeq" id="WP_034322351.1">
    <property type="nucleotide sequence ID" value="NZ_JFBM01000048.1"/>
</dbReference>
<dbReference type="CDD" id="cd00317">
    <property type="entry name" value="cyclophilin"/>
    <property type="match status" value="1"/>
</dbReference>
<name>A0A2P2FHI8_AMYLU</name>
<accession>A0A2P2FHI8</accession>
<dbReference type="PANTHER" id="PTHR45625">
    <property type="entry name" value="PEPTIDYL-PROLYL CIS-TRANS ISOMERASE-RELATED"/>
    <property type="match status" value="1"/>
</dbReference>
<dbReference type="InterPro" id="IPR029000">
    <property type="entry name" value="Cyclophilin-like_dom_sf"/>
</dbReference>
<dbReference type="Gene3D" id="2.40.100.10">
    <property type="entry name" value="Cyclophilin-like"/>
    <property type="match status" value="1"/>
</dbReference>
<evidence type="ECO:0000256" key="2">
    <source>
        <dbReference type="SAM" id="MobiDB-lite"/>
    </source>
</evidence>
<keyword evidence="5" id="KW-0413">Isomerase</keyword>
<dbReference type="PROSITE" id="PS50072">
    <property type="entry name" value="CSA_PPIASE_2"/>
    <property type="match status" value="1"/>
</dbReference>
<comment type="function">
    <text evidence="1">PPIases accelerate the folding of proteins. It catalyzes the cis-trans isomerization of proline imidic peptide bonds in oligopeptides.</text>
</comment>
<feature type="compositionally biased region" description="Low complexity" evidence="2">
    <location>
        <begin position="96"/>
        <end position="117"/>
    </location>
</feature>
<feature type="domain" description="PPIase cyclophilin-type" evidence="4">
    <location>
        <begin position="174"/>
        <end position="326"/>
    </location>
</feature>
<dbReference type="InterPro" id="IPR044666">
    <property type="entry name" value="Cyclophilin_A-like"/>
</dbReference>
<feature type="compositionally biased region" description="Low complexity" evidence="2">
    <location>
        <begin position="9"/>
        <end position="47"/>
    </location>
</feature>
<keyword evidence="6" id="KW-1185">Reference proteome</keyword>
<reference evidence="5 6" key="1">
    <citation type="journal article" date="2014" name="Genome Announc.">
        <title>Draft Genome Sequence of Amycolatopsis lurida NRRL 2430, Producer of the Glycopeptide Family Antibiotic Ristocetin.</title>
        <authorList>
            <person name="Kwun M.J."/>
            <person name="Hong H.J."/>
        </authorList>
    </citation>
    <scope>NUCLEOTIDE SEQUENCE [LARGE SCALE GENOMIC DNA]</scope>
    <source>
        <strain evidence="5 6">NRRL 2430</strain>
    </source>
</reference>
<sequence>MSQPPQPGEPEGQAPDPGAPQGQPPQQQYQQPYPQQPYQQQGWYGAPQQPPPSSSNKTALWVGLGVLGLVVIVAVVAITGYVAPGFFSSDSKDKGTAASSSSPAPTSSAQDTATQSPVNIPANRVPVPQRSTPLPDPTDCAFPADTSGPVPKKVNPPAAGPTPASGTMAVTLKTTAGEVGLTLDRGLAPCTVASFLSLAQQGYYDGTSCHRLGTTGLQMLQCGDPEGSGMGGPGYTVPDEVFSGLRYGRGILAMAKKQAPDTGGSQFFMVFGEAELPPEYTVFGSITDAGLQTLDKVARGGVDDEKGPGDGTGPPRIPVTFQSIAVG</sequence>
<feature type="transmembrane region" description="Helical" evidence="3">
    <location>
        <begin position="59"/>
        <end position="83"/>
    </location>
</feature>
<dbReference type="PANTHER" id="PTHR45625:SF3">
    <property type="entry name" value="PEPTIDYL-PROLYL CIS-TRANS ISOMERASE B-RELATED"/>
    <property type="match status" value="1"/>
</dbReference>
<dbReference type="AlphaFoldDB" id="A0A2P2FHI8"/>
<evidence type="ECO:0000313" key="6">
    <source>
        <dbReference type="Proteomes" id="UP000256220"/>
    </source>
</evidence>
<organism evidence="5 6">
    <name type="scientific">Amycolatopsis lurida NRRL 2430</name>
    <dbReference type="NCBI Taxonomy" id="1460371"/>
    <lineage>
        <taxon>Bacteria</taxon>
        <taxon>Bacillati</taxon>
        <taxon>Actinomycetota</taxon>
        <taxon>Actinomycetes</taxon>
        <taxon>Pseudonocardiales</taxon>
        <taxon>Pseudonocardiaceae</taxon>
        <taxon>Amycolatopsis</taxon>
    </lineage>
</organism>
<keyword evidence="3" id="KW-0472">Membrane</keyword>
<evidence type="ECO:0000256" key="1">
    <source>
        <dbReference type="ARBA" id="ARBA00002388"/>
    </source>
</evidence>
<feature type="region of interest" description="Disordered" evidence="2">
    <location>
        <begin position="1"/>
        <end position="56"/>
    </location>
</feature>
<feature type="region of interest" description="Disordered" evidence="2">
    <location>
        <begin position="300"/>
        <end position="327"/>
    </location>
</feature>
<dbReference type="SUPFAM" id="SSF50891">
    <property type="entry name" value="Cyclophilin-like"/>
    <property type="match status" value="1"/>
</dbReference>